<comment type="caution">
    <text evidence="3">The sequence shown here is derived from an EMBL/GenBank/DDBJ whole genome shotgun (WGS) entry which is preliminary data.</text>
</comment>
<accession>A0A4R4IRY7</accession>
<reference evidence="3 4" key="1">
    <citation type="journal article" date="2019" name="Int. J. Syst. Evol. Microbiol.">
        <title>Photorhabdus khanii subsp. guanajuatensis subsp. nov., isolated from Heterorhabditis atacamensis, and Photorhabdus luminescens subsp. mexicana subsp. nov., isolated from Heterorhabditis mexicana entomopathogenic nematodes.</title>
        <authorList>
            <person name="Machado R.A.R."/>
            <person name="Bruno P."/>
            <person name="Arce C.C.M."/>
            <person name="Liechti N."/>
            <person name="Kohler A."/>
            <person name="Bernal J."/>
            <person name="Bruggmann R."/>
            <person name="Turlings T.C.J."/>
        </authorList>
    </citation>
    <scope>NUCLEOTIDE SEQUENCE [LARGE SCALE GENOMIC DNA]</scope>
    <source>
        <strain evidence="3 4">MEX47-22</strain>
    </source>
</reference>
<dbReference type="RefSeq" id="WP_132348631.1">
    <property type="nucleotide sequence ID" value="NZ_CAWOLF010000047.1"/>
</dbReference>
<feature type="domain" description="Mu-like prophage FluMu N-terminal" evidence="2">
    <location>
        <begin position="16"/>
        <end position="62"/>
    </location>
</feature>
<dbReference type="AlphaFoldDB" id="A0A4R4IRY7"/>
<dbReference type="SUPFAM" id="SSF160059">
    <property type="entry name" value="PriA/YqbF domain"/>
    <property type="match status" value="1"/>
</dbReference>
<dbReference type="Gene3D" id="3.40.5.80">
    <property type="match status" value="1"/>
</dbReference>
<feature type="compositionally biased region" description="Basic and acidic residues" evidence="1">
    <location>
        <begin position="70"/>
        <end position="79"/>
    </location>
</feature>
<evidence type="ECO:0000256" key="1">
    <source>
        <dbReference type="SAM" id="MobiDB-lite"/>
    </source>
</evidence>
<evidence type="ECO:0000313" key="3">
    <source>
        <dbReference type="EMBL" id="TDB43282.1"/>
    </source>
</evidence>
<feature type="region of interest" description="Disordered" evidence="1">
    <location>
        <begin position="56"/>
        <end position="93"/>
    </location>
</feature>
<evidence type="ECO:0000313" key="4">
    <source>
        <dbReference type="Proteomes" id="UP000295550"/>
    </source>
</evidence>
<organism evidence="3 4">
    <name type="scientific">Photorhabdus luminescens subsp. mexicana</name>
    <dbReference type="NCBI Taxonomy" id="2100167"/>
    <lineage>
        <taxon>Bacteria</taxon>
        <taxon>Pseudomonadati</taxon>
        <taxon>Pseudomonadota</taxon>
        <taxon>Gammaproteobacteria</taxon>
        <taxon>Enterobacterales</taxon>
        <taxon>Morganellaceae</taxon>
        <taxon>Photorhabdus</taxon>
    </lineage>
</organism>
<dbReference type="EMBL" id="PUJX01000047">
    <property type="protein sequence ID" value="TDB43282.1"/>
    <property type="molecule type" value="Genomic_DNA"/>
</dbReference>
<sequence length="93" mass="10118">MSEKISMAENAETKGVCVVNTAHDGYRRAGFVFVRGENTLPTVNVDQRQALEADPRLSVTDITTGTDNDEPGRLAHQDDTATLANTKKDKANK</sequence>
<name>A0A4R4IRY7_PHOLU</name>
<dbReference type="InterPro" id="IPR041227">
    <property type="entry name" value="FluMu_N"/>
</dbReference>
<dbReference type="Proteomes" id="UP000295550">
    <property type="component" value="Unassembled WGS sequence"/>
</dbReference>
<protein>
    <recommendedName>
        <fullName evidence="2">Mu-like prophage FluMu N-terminal domain-containing protein</fullName>
    </recommendedName>
</protein>
<evidence type="ECO:0000259" key="2">
    <source>
        <dbReference type="Pfam" id="PF17891"/>
    </source>
</evidence>
<proteinExistence type="predicted"/>
<dbReference type="Pfam" id="PF17891">
    <property type="entry name" value="FluMu_N"/>
    <property type="match status" value="1"/>
</dbReference>
<gene>
    <name evidence="3" type="ORF">C5468_23930</name>
</gene>